<proteinExistence type="predicted"/>
<organism evidence="1 2">
    <name type="scientific">Racocetra persica</name>
    <dbReference type="NCBI Taxonomy" id="160502"/>
    <lineage>
        <taxon>Eukaryota</taxon>
        <taxon>Fungi</taxon>
        <taxon>Fungi incertae sedis</taxon>
        <taxon>Mucoromycota</taxon>
        <taxon>Glomeromycotina</taxon>
        <taxon>Glomeromycetes</taxon>
        <taxon>Diversisporales</taxon>
        <taxon>Gigasporaceae</taxon>
        <taxon>Racocetra</taxon>
    </lineage>
</organism>
<name>A0ACA9RXU6_9GLOM</name>
<gene>
    <name evidence="1" type="ORF">RPERSI_LOCUS24498</name>
</gene>
<feature type="non-terminal residue" evidence="1">
    <location>
        <position position="237"/>
    </location>
</feature>
<sequence length="237" mass="24938">PVSHHLVNHQQNNIDGLNNGNNISTGLSASGIQESRMSVGGLRPPPHPPINSVSEQDKKGTVQILQQFPSSSSSMIPYSLTGPLTSTTPYSTSSLMGMLPSSTGISTLQSSVGGPSLNPSSSTAGLASADGFGLLGLLSVIRMTDPDLSMLALGSDLTTLGLNLNSPDALYATFTSPWSENNQAVGLIEPEYHLPSCYNVQPPPPAQSKIGSFSDETLFYIFYSMPRDILQEAAAQE</sequence>
<accession>A0ACA9RXU6</accession>
<evidence type="ECO:0000313" key="2">
    <source>
        <dbReference type="Proteomes" id="UP000789920"/>
    </source>
</evidence>
<feature type="non-terminal residue" evidence="1">
    <location>
        <position position="1"/>
    </location>
</feature>
<comment type="caution">
    <text evidence="1">The sequence shown here is derived from an EMBL/GenBank/DDBJ whole genome shotgun (WGS) entry which is preliminary data.</text>
</comment>
<dbReference type="Proteomes" id="UP000789920">
    <property type="component" value="Unassembled WGS sequence"/>
</dbReference>
<protein>
    <submittedName>
        <fullName evidence="1">21878_t:CDS:1</fullName>
    </submittedName>
</protein>
<keyword evidence="2" id="KW-1185">Reference proteome</keyword>
<evidence type="ECO:0000313" key="1">
    <source>
        <dbReference type="EMBL" id="CAG8816620.1"/>
    </source>
</evidence>
<dbReference type="EMBL" id="CAJVQC010078804">
    <property type="protein sequence ID" value="CAG8816620.1"/>
    <property type="molecule type" value="Genomic_DNA"/>
</dbReference>
<reference evidence="1" key="1">
    <citation type="submission" date="2021-06" db="EMBL/GenBank/DDBJ databases">
        <authorList>
            <person name="Kallberg Y."/>
            <person name="Tangrot J."/>
            <person name="Rosling A."/>
        </authorList>
    </citation>
    <scope>NUCLEOTIDE SEQUENCE</scope>
    <source>
        <strain evidence="1">MA461A</strain>
    </source>
</reference>